<dbReference type="VEuPathDB" id="FungiDB:CJJ09_000135"/>
<reference evidence="4" key="1">
    <citation type="journal article" date="2015" name="BMC Genomics">
        <title>Draft genome of a commonly misdiagnosed multidrug resistant pathogen Candida auris.</title>
        <authorList>
            <person name="Chatterjee S."/>
            <person name="Alampalli S.V."/>
            <person name="Nageshan R.K."/>
            <person name="Chettiar S.T."/>
            <person name="Joshi S."/>
            <person name="Tatu U.S."/>
        </authorList>
    </citation>
    <scope>NUCLEOTIDE SEQUENCE [LARGE SCALE GENOMIC DNA]</scope>
    <source>
        <strain evidence="4">6684</strain>
    </source>
</reference>
<evidence type="ECO:0000313" key="4">
    <source>
        <dbReference type="Proteomes" id="UP000037122"/>
    </source>
</evidence>
<dbReference type="InterPro" id="IPR015267">
    <property type="entry name" value="PPP4R2"/>
</dbReference>
<dbReference type="VEuPathDB" id="FungiDB:CJI96_0002503"/>
<accession>A0A0L0P9B8</accession>
<gene>
    <name evidence="3" type="ORF">QG37_00205</name>
</gene>
<feature type="compositionally biased region" description="Polar residues" evidence="2">
    <location>
        <begin position="230"/>
        <end position="244"/>
    </location>
</feature>
<dbReference type="GO" id="GO:0019888">
    <property type="term" value="F:protein phosphatase regulator activity"/>
    <property type="evidence" value="ECO:0007669"/>
    <property type="project" value="InterPro"/>
</dbReference>
<dbReference type="VEuPathDB" id="FungiDB:CJI97_004047"/>
<dbReference type="VEuPathDB" id="FungiDB:QG37_00205"/>
<evidence type="ECO:0000256" key="1">
    <source>
        <dbReference type="ARBA" id="ARBA00009207"/>
    </source>
</evidence>
<organism evidence="3 4">
    <name type="scientific">Candidozyma auris</name>
    <name type="common">Yeast</name>
    <name type="synonym">Candida auris</name>
    <dbReference type="NCBI Taxonomy" id="498019"/>
    <lineage>
        <taxon>Eukaryota</taxon>
        <taxon>Fungi</taxon>
        <taxon>Dikarya</taxon>
        <taxon>Ascomycota</taxon>
        <taxon>Saccharomycotina</taxon>
        <taxon>Pichiomycetes</taxon>
        <taxon>Metschnikowiaceae</taxon>
        <taxon>Candidozyma</taxon>
    </lineage>
</organism>
<protein>
    <submittedName>
        <fullName evidence="3">Uncharacterized protein</fullName>
    </submittedName>
</protein>
<name>A0A0L0P9B8_CANAR</name>
<comment type="similarity">
    <text evidence="1">Belongs to the PPP4R2 family.</text>
</comment>
<dbReference type="VEuPathDB" id="FungiDB:B9J08_003976"/>
<comment type="caution">
    <text evidence="3">The sequence shown here is derived from an EMBL/GenBank/DDBJ whole genome shotgun (WGS) entry which is preliminary data.</text>
</comment>
<dbReference type="VEuPathDB" id="FungiDB:CJJ07_003152"/>
<feature type="compositionally biased region" description="Basic and acidic residues" evidence="2">
    <location>
        <begin position="193"/>
        <end position="210"/>
    </location>
</feature>
<feature type="region of interest" description="Disordered" evidence="2">
    <location>
        <begin position="193"/>
        <end position="244"/>
    </location>
</feature>
<evidence type="ECO:0000256" key="2">
    <source>
        <dbReference type="SAM" id="MobiDB-lite"/>
    </source>
</evidence>
<dbReference type="GO" id="GO:0030289">
    <property type="term" value="C:protein phosphatase 4 complex"/>
    <property type="evidence" value="ECO:0007669"/>
    <property type="project" value="InterPro"/>
</dbReference>
<dbReference type="EMBL" id="LGST01000002">
    <property type="protein sequence ID" value="KNE02825.1"/>
    <property type="molecule type" value="Genomic_DNA"/>
</dbReference>
<sequence>MPRLEVPPVDPQVRGALDPVLKDGIFNDDDTWSLTLLPLLLERLQAIKAAVLHAQKTNASGPQAKDIEKISTFCEKIEKHLKSHFQDGAPFTIYRIAELLLEPEKSGYLLTTVQQAERFLAAFARTKMVVSKETEHLSDSDENGSSQVNGANGKEANARLANGHEIATPEQYEQFDLPKDVTYISLPWVTVKKDSEKETETDLDDVERPSKKQRANAEEDAELVADSKPLEQTSHCDSSSPGNS</sequence>
<dbReference type="AlphaFoldDB" id="A0A0L0P9B8"/>
<dbReference type="Pfam" id="PF09184">
    <property type="entry name" value="PPP4R2"/>
    <property type="match status" value="1"/>
</dbReference>
<proteinExistence type="inferred from homology"/>
<evidence type="ECO:0000313" key="3">
    <source>
        <dbReference type="EMBL" id="KNE02825.1"/>
    </source>
</evidence>
<dbReference type="Proteomes" id="UP000037122">
    <property type="component" value="Unassembled WGS sequence"/>
</dbReference>